<dbReference type="InterPro" id="IPR018461">
    <property type="entry name" value="Na/H_Antiport_NhaC-like_C"/>
</dbReference>
<evidence type="ECO:0000256" key="5">
    <source>
        <dbReference type="ARBA" id="ARBA00023136"/>
    </source>
</evidence>
<dbReference type="AlphaFoldDB" id="A0A9D1YA31"/>
<name>A0A9D1YA31_9FIRM</name>
<evidence type="ECO:0000256" key="1">
    <source>
        <dbReference type="ARBA" id="ARBA00004651"/>
    </source>
</evidence>
<sequence length="297" mass="32382">MPEEVLNYGWLSIVPAVVAVVLAFATRNVVLSLFISLFLGILIQFGANPWVSLQHLFSDYLFVDLATENNPQTIVMMISVGGFVALIEKSGGARAFARAMANSVNSRVKAQIAAWIGGLIIFFSDSGNSLILGPMFRPIFDRLKVARAKLSYILDSTSSPVCILVPITGWGVYIMSIIATEFESLGITASDASTFISAIPYQFYAILALCLIPVVAFGKHDFGFMAKAERNAQLGLPQEVTSDETILVDDDKKVSPWNMILPLIVLLATILIMFISWGFPFQNIAGSRIRIALTSGY</sequence>
<dbReference type="Pfam" id="PF03553">
    <property type="entry name" value="Na_H_antiporter"/>
    <property type="match status" value="1"/>
</dbReference>
<dbReference type="Proteomes" id="UP000823868">
    <property type="component" value="Unassembled WGS sequence"/>
</dbReference>
<proteinExistence type="predicted"/>
<feature type="transmembrane region" description="Helical" evidence="6">
    <location>
        <begin position="199"/>
        <end position="217"/>
    </location>
</feature>
<protein>
    <submittedName>
        <fullName evidence="8">Sodium:proton exchanger</fullName>
    </submittedName>
</protein>
<accession>A0A9D1YA31</accession>
<keyword evidence="5 6" id="KW-0472">Membrane</keyword>
<evidence type="ECO:0000256" key="6">
    <source>
        <dbReference type="SAM" id="Phobius"/>
    </source>
</evidence>
<feature type="transmembrane region" description="Helical" evidence="6">
    <location>
        <begin position="31"/>
        <end position="51"/>
    </location>
</feature>
<feature type="transmembrane region" description="Helical" evidence="6">
    <location>
        <begin position="157"/>
        <end position="179"/>
    </location>
</feature>
<evidence type="ECO:0000256" key="2">
    <source>
        <dbReference type="ARBA" id="ARBA00022475"/>
    </source>
</evidence>
<feature type="transmembrane region" description="Helical" evidence="6">
    <location>
        <begin position="112"/>
        <end position="136"/>
    </location>
</feature>
<evidence type="ECO:0000256" key="4">
    <source>
        <dbReference type="ARBA" id="ARBA00022989"/>
    </source>
</evidence>
<keyword evidence="2" id="KW-1003">Cell membrane</keyword>
<reference evidence="8" key="1">
    <citation type="journal article" date="2021" name="PeerJ">
        <title>Extensive microbial diversity within the chicken gut microbiome revealed by metagenomics and culture.</title>
        <authorList>
            <person name="Gilroy R."/>
            <person name="Ravi A."/>
            <person name="Getino M."/>
            <person name="Pursley I."/>
            <person name="Horton D.L."/>
            <person name="Alikhan N.F."/>
            <person name="Baker D."/>
            <person name="Gharbi K."/>
            <person name="Hall N."/>
            <person name="Watson M."/>
            <person name="Adriaenssens E.M."/>
            <person name="Foster-Nyarko E."/>
            <person name="Jarju S."/>
            <person name="Secka A."/>
            <person name="Antonio M."/>
            <person name="Oren A."/>
            <person name="Chaudhuri R.R."/>
            <person name="La Ragione R."/>
            <person name="Hildebrand F."/>
            <person name="Pallen M.J."/>
        </authorList>
    </citation>
    <scope>NUCLEOTIDE SEQUENCE</scope>
    <source>
        <strain evidence="8">ChiBcec16_6824</strain>
    </source>
</reference>
<dbReference type="EMBL" id="DXDX01000205">
    <property type="protein sequence ID" value="HIY22484.1"/>
    <property type="molecule type" value="Genomic_DNA"/>
</dbReference>
<keyword evidence="3 6" id="KW-0812">Transmembrane</keyword>
<feature type="non-terminal residue" evidence="8">
    <location>
        <position position="297"/>
    </location>
</feature>
<feature type="transmembrane region" description="Helical" evidence="6">
    <location>
        <begin position="260"/>
        <end position="279"/>
    </location>
</feature>
<feature type="domain" description="Na+/H+ antiporter NhaC-like C-terminal" evidence="7">
    <location>
        <begin position="161"/>
        <end position="276"/>
    </location>
</feature>
<gene>
    <name evidence="8" type="ORF">H9841_11370</name>
</gene>
<feature type="transmembrane region" description="Helical" evidence="6">
    <location>
        <begin position="6"/>
        <end position="24"/>
    </location>
</feature>
<keyword evidence="4 6" id="KW-1133">Transmembrane helix</keyword>
<comment type="caution">
    <text evidence="8">The sequence shown here is derived from an EMBL/GenBank/DDBJ whole genome shotgun (WGS) entry which is preliminary data.</text>
</comment>
<dbReference type="GO" id="GO:0005886">
    <property type="term" value="C:plasma membrane"/>
    <property type="evidence" value="ECO:0007669"/>
    <property type="project" value="UniProtKB-SubCell"/>
</dbReference>
<evidence type="ECO:0000259" key="7">
    <source>
        <dbReference type="Pfam" id="PF03553"/>
    </source>
</evidence>
<evidence type="ECO:0000313" key="8">
    <source>
        <dbReference type="EMBL" id="HIY22484.1"/>
    </source>
</evidence>
<reference evidence="8" key="2">
    <citation type="submission" date="2021-04" db="EMBL/GenBank/DDBJ databases">
        <authorList>
            <person name="Gilroy R."/>
        </authorList>
    </citation>
    <scope>NUCLEOTIDE SEQUENCE</scope>
    <source>
        <strain evidence="8">ChiBcec16_6824</strain>
    </source>
</reference>
<comment type="subcellular location">
    <subcellularLocation>
        <location evidence="1">Cell membrane</location>
        <topology evidence="1">Multi-pass membrane protein</topology>
    </subcellularLocation>
</comment>
<dbReference type="PANTHER" id="PTHR43478">
    <property type="entry name" value="NA+/H+ ANTIPORTER-RELATED"/>
    <property type="match status" value="1"/>
</dbReference>
<evidence type="ECO:0000256" key="3">
    <source>
        <dbReference type="ARBA" id="ARBA00022692"/>
    </source>
</evidence>
<evidence type="ECO:0000313" key="9">
    <source>
        <dbReference type="Proteomes" id="UP000823868"/>
    </source>
</evidence>
<dbReference type="PANTHER" id="PTHR43478:SF1">
    <property type="entry name" value="NA+_H+ ANTIPORTER NHAC-LIKE C-TERMINAL DOMAIN-CONTAINING PROTEIN"/>
    <property type="match status" value="1"/>
</dbReference>
<organism evidence="8 9">
    <name type="scientific">Candidatus Flavonifractor merdigallinarum</name>
    <dbReference type="NCBI Taxonomy" id="2838589"/>
    <lineage>
        <taxon>Bacteria</taxon>
        <taxon>Bacillati</taxon>
        <taxon>Bacillota</taxon>
        <taxon>Clostridia</taxon>
        <taxon>Eubacteriales</taxon>
        <taxon>Oscillospiraceae</taxon>
        <taxon>Flavonifractor</taxon>
    </lineage>
</organism>